<keyword evidence="3" id="KW-1185">Reference proteome</keyword>
<protein>
    <submittedName>
        <fullName evidence="2">DUF4386 domain-containing protein</fullName>
    </submittedName>
</protein>
<feature type="transmembrane region" description="Helical" evidence="1">
    <location>
        <begin position="162"/>
        <end position="182"/>
    </location>
</feature>
<keyword evidence="1" id="KW-0812">Transmembrane</keyword>
<dbReference type="Proteomes" id="UP000460272">
    <property type="component" value="Unassembled WGS sequence"/>
</dbReference>
<dbReference type="RefSeq" id="WP_145850685.1">
    <property type="nucleotide sequence ID" value="NZ_RPFW01000001.1"/>
</dbReference>
<feature type="transmembrane region" description="Helical" evidence="1">
    <location>
        <begin position="53"/>
        <end position="74"/>
    </location>
</feature>
<evidence type="ECO:0000256" key="1">
    <source>
        <dbReference type="SAM" id="Phobius"/>
    </source>
</evidence>
<gene>
    <name evidence="2" type="ORF">EAS64_00175</name>
</gene>
<organism evidence="2 3">
    <name type="scientific">Trebonia kvetii</name>
    <dbReference type="NCBI Taxonomy" id="2480626"/>
    <lineage>
        <taxon>Bacteria</taxon>
        <taxon>Bacillati</taxon>
        <taxon>Actinomycetota</taxon>
        <taxon>Actinomycetes</taxon>
        <taxon>Streptosporangiales</taxon>
        <taxon>Treboniaceae</taxon>
        <taxon>Trebonia</taxon>
    </lineage>
</organism>
<proteinExistence type="predicted"/>
<feature type="transmembrane region" description="Helical" evidence="1">
    <location>
        <begin position="86"/>
        <end position="109"/>
    </location>
</feature>
<dbReference type="AlphaFoldDB" id="A0A6P2C3D5"/>
<name>A0A6P2C3D5_9ACTN</name>
<keyword evidence="1" id="KW-1133">Transmembrane helix</keyword>
<reference evidence="2 3" key="1">
    <citation type="submission" date="2018-11" db="EMBL/GenBank/DDBJ databases">
        <title>Trebonia kvetii gen.nov., sp.nov., a novel acidophilic actinobacterium, and proposal of the new actinobacterial family Treboniaceae fam. nov.</title>
        <authorList>
            <person name="Rapoport D."/>
            <person name="Sagova-Mareckova M."/>
            <person name="Sedlacek I."/>
            <person name="Provaznik J."/>
            <person name="Kralova S."/>
            <person name="Pavlinic D."/>
            <person name="Benes V."/>
            <person name="Kopecky J."/>
        </authorList>
    </citation>
    <scope>NUCLEOTIDE SEQUENCE [LARGE SCALE GENOMIC DNA]</scope>
    <source>
        <strain evidence="2 3">15Tr583</strain>
    </source>
</reference>
<feature type="transmembrane region" description="Helical" evidence="1">
    <location>
        <begin position="129"/>
        <end position="150"/>
    </location>
</feature>
<accession>A0A6P2C3D5</accession>
<comment type="caution">
    <text evidence="2">The sequence shown here is derived from an EMBL/GenBank/DDBJ whole genome shotgun (WGS) entry which is preliminary data.</text>
</comment>
<dbReference type="InterPro" id="IPR025495">
    <property type="entry name" value="DUF4386"/>
</dbReference>
<keyword evidence="1" id="KW-0472">Membrane</keyword>
<evidence type="ECO:0000313" key="2">
    <source>
        <dbReference type="EMBL" id="TVZ05932.1"/>
    </source>
</evidence>
<sequence>MKARDARATTTGLLLIGATAASLVATALQGSLLDGPGFLATVALHQNRLLTTALFQLLAAFTSTAIAVTLYPVLRQHAAGMALGAVAFRIIEGVFYALSAAATLILVSLSDQLTAGASANASADLVRDLRDSASCVGILAFYTGATLYYLVFYRSQLIPRWLSAWGLAGTALGLAAGLLVLYRSTAAMSGTQLALNLPIAAQELVLAVWLIIKGFRPEATPASTMTSRSTRASVTPS</sequence>
<dbReference type="EMBL" id="RPFW01000001">
    <property type="protein sequence ID" value="TVZ05932.1"/>
    <property type="molecule type" value="Genomic_DNA"/>
</dbReference>
<evidence type="ECO:0000313" key="3">
    <source>
        <dbReference type="Proteomes" id="UP000460272"/>
    </source>
</evidence>
<dbReference type="OrthoDB" id="1176146at2"/>
<dbReference type="Pfam" id="PF14329">
    <property type="entry name" value="DUF4386"/>
    <property type="match status" value="1"/>
</dbReference>
<feature type="transmembrane region" description="Helical" evidence="1">
    <location>
        <begin position="194"/>
        <end position="212"/>
    </location>
</feature>